<gene>
    <name evidence="1" type="ORF">Tco_1031204</name>
</gene>
<protein>
    <submittedName>
        <fullName evidence="1">Uncharacterized protein</fullName>
    </submittedName>
</protein>
<sequence length="391" mass="45972">MEWFMVQEQRALLLPMHIHGSQRGDGTLDKPITRNMAPLPARDQRHPWLRYEGQEYTDAIIHDYEDRISDTVLDLDTDDTLCFQLGRLRRQMSWRQFIIAMGLHTVKEIETNGPSPLLNFYTSIRDPLRRLYHRLIAFNISGRGQAPEKVITTNLFYLRSMDEGTEVNVPYLLAQYLFRYVEGRKQGARMSGGQFISRLIEHFGLVTKERLRGLVCDLKMIDMDELARLHICERIEDTWADPAPVQEPQARAATPATRTMPQRMARLEEEVRYMDGWSSIAATVCEWDDLYELCYAKRHAFWSLNEEISRYYSDNLYAVSIKEDTAYPCLHFTRNHEDLKPYMPYPGDSIRRIEDYLKILEDIERGPYFKKPPIRRIDLNQYGVSTNFQTL</sequence>
<evidence type="ECO:0000313" key="2">
    <source>
        <dbReference type="Proteomes" id="UP001151760"/>
    </source>
</evidence>
<reference evidence="1" key="1">
    <citation type="journal article" date="2022" name="Int. J. Mol. Sci.">
        <title>Draft Genome of Tanacetum Coccineum: Genomic Comparison of Closely Related Tanacetum-Family Plants.</title>
        <authorList>
            <person name="Yamashiro T."/>
            <person name="Shiraishi A."/>
            <person name="Nakayama K."/>
            <person name="Satake H."/>
        </authorList>
    </citation>
    <scope>NUCLEOTIDE SEQUENCE</scope>
</reference>
<dbReference type="EMBL" id="BQNB010018208">
    <property type="protein sequence ID" value="GJT71918.1"/>
    <property type="molecule type" value="Genomic_DNA"/>
</dbReference>
<comment type="caution">
    <text evidence="1">The sequence shown here is derived from an EMBL/GenBank/DDBJ whole genome shotgun (WGS) entry which is preliminary data.</text>
</comment>
<organism evidence="1 2">
    <name type="scientific">Tanacetum coccineum</name>
    <dbReference type="NCBI Taxonomy" id="301880"/>
    <lineage>
        <taxon>Eukaryota</taxon>
        <taxon>Viridiplantae</taxon>
        <taxon>Streptophyta</taxon>
        <taxon>Embryophyta</taxon>
        <taxon>Tracheophyta</taxon>
        <taxon>Spermatophyta</taxon>
        <taxon>Magnoliopsida</taxon>
        <taxon>eudicotyledons</taxon>
        <taxon>Gunneridae</taxon>
        <taxon>Pentapetalae</taxon>
        <taxon>asterids</taxon>
        <taxon>campanulids</taxon>
        <taxon>Asterales</taxon>
        <taxon>Asteraceae</taxon>
        <taxon>Asteroideae</taxon>
        <taxon>Anthemideae</taxon>
        <taxon>Anthemidinae</taxon>
        <taxon>Tanacetum</taxon>
    </lineage>
</organism>
<name>A0ABQ5GA19_9ASTR</name>
<keyword evidence="2" id="KW-1185">Reference proteome</keyword>
<reference evidence="1" key="2">
    <citation type="submission" date="2022-01" db="EMBL/GenBank/DDBJ databases">
        <authorList>
            <person name="Yamashiro T."/>
            <person name="Shiraishi A."/>
            <person name="Satake H."/>
            <person name="Nakayama K."/>
        </authorList>
    </citation>
    <scope>NUCLEOTIDE SEQUENCE</scope>
</reference>
<evidence type="ECO:0000313" key="1">
    <source>
        <dbReference type="EMBL" id="GJT71918.1"/>
    </source>
</evidence>
<proteinExistence type="predicted"/>
<accession>A0ABQ5GA19</accession>
<dbReference type="Proteomes" id="UP001151760">
    <property type="component" value="Unassembled WGS sequence"/>
</dbReference>